<evidence type="ECO:0000256" key="9">
    <source>
        <dbReference type="ARBA" id="ARBA00023004"/>
    </source>
</evidence>
<dbReference type="GO" id="GO:0046872">
    <property type="term" value="F:metal ion binding"/>
    <property type="evidence" value="ECO:0007669"/>
    <property type="project" value="UniProtKB-KW"/>
</dbReference>
<evidence type="ECO:0000313" key="12">
    <source>
        <dbReference type="EMBL" id="MDB8738336.1"/>
    </source>
</evidence>
<name>A0AB35IYN3_MEDGN</name>
<keyword evidence="5" id="KW-0489">Methyltransferase</keyword>
<comment type="cofactor">
    <cofactor evidence="1">
        <name>[4Fe-4S] cluster</name>
        <dbReference type="ChEBI" id="CHEBI:49883"/>
    </cofactor>
</comment>
<proteinExistence type="predicted"/>
<evidence type="ECO:0000256" key="7">
    <source>
        <dbReference type="ARBA" id="ARBA00022691"/>
    </source>
</evidence>
<keyword evidence="9" id="KW-0408">Iron</keyword>
<keyword evidence="8" id="KW-0479">Metal-binding</keyword>
<dbReference type="InterPro" id="IPR007197">
    <property type="entry name" value="rSAM"/>
</dbReference>
<dbReference type="GO" id="GO:0070475">
    <property type="term" value="P:rRNA base methylation"/>
    <property type="evidence" value="ECO:0007669"/>
    <property type="project" value="TreeGrafter"/>
</dbReference>
<keyword evidence="10" id="KW-0411">Iron-sulfur</keyword>
<sequence>MKHIPKYTPTEVLNDPYGFTYKEMSEVIGEDKAKALYTELYKQSPRKKNLSISVEKIYKSNDTEKYVYELKDNKYIETVFIKRRDGGTVCVSTQVGCPVGCIFCESGRNGFVRNLTPSEIVQQVILIRQKVNRIVFMGMGEPLFNYDNLIAAIHILRDRNGLNFPTDGITISTVGPVNQLKNLREEHLKIQLTISLHAATQAARNCIIPHLHMYSIEDVVKQALSYSQRHNRKVVFAYLLLPGINDRLSDVRQLAKWFKGKNVMINVLQYNPTSNSKIRAPQKREMVAFKRQLEQTGLEVTMRVSHGREIKAACGQLANTYNKAEKQKNKFN</sequence>
<dbReference type="SUPFAM" id="SSF102114">
    <property type="entry name" value="Radical SAM enzymes"/>
    <property type="match status" value="1"/>
</dbReference>
<comment type="subcellular location">
    <subcellularLocation>
        <location evidence="2">Cytoplasm</location>
    </subcellularLocation>
</comment>
<dbReference type="PANTHER" id="PTHR30544">
    <property type="entry name" value="23S RRNA METHYLTRANSFERASE"/>
    <property type="match status" value="1"/>
</dbReference>
<protein>
    <submittedName>
        <fullName evidence="12">23S rRNA (Adenine(2503)-C(2))-methyltransferase RlmN</fullName>
    </submittedName>
</protein>
<evidence type="ECO:0000256" key="2">
    <source>
        <dbReference type="ARBA" id="ARBA00004496"/>
    </source>
</evidence>
<keyword evidence="3" id="KW-0004">4Fe-4S</keyword>
<dbReference type="SFLD" id="SFLDS00029">
    <property type="entry name" value="Radical_SAM"/>
    <property type="match status" value="1"/>
</dbReference>
<reference evidence="12" key="1">
    <citation type="submission" date="2023-01" db="EMBL/GenBank/DDBJ databases">
        <title>Human gut microbiome strain richness.</title>
        <authorList>
            <person name="Chen-Liaw A."/>
        </authorList>
    </citation>
    <scope>NUCLEOTIDE SEQUENCE</scope>
    <source>
        <strain evidence="12">1001217st1_A9_1001217B_191108</strain>
    </source>
</reference>
<keyword evidence="6" id="KW-0808">Transferase</keyword>
<evidence type="ECO:0000256" key="10">
    <source>
        <dbReference type="ARBA" id="ARBA00023014"/>
    </source>
</evidence>
<dbReference type="PANTHER" id="PTHR30544:SF5">
    <property type="entry name" value="RADICAL SAM CORE DOMAIN-CONTAINING PROTEIN"/>
    <property type="match status" value="1"/>
</dbReference>
<dbReference type="SFLD" id="SFLDF00275">
    <property type="entry name" value="adenosine_C2_methyltransferase"/>
    <property type="match status" value="1"/>
</dbReference>
<evidence type="ECO:0000256" key="8">
    <source>
        <dbReference type="ARBA" id="ARBA00022723"/>
    </source>
</evidence>
<dbReference type="InterPro" id="IPR004383">
    <property type="entry name" value="rRNA_lsu_MTrfase_RlmN/Cfr"/>
</dbReference>
<dbReference type="CDD" id="cd01335">
    <property type="entry name" value="Radical_SAM"/>
    <property type="match status" value="1"/>
</dbReference>
<comment type="caution">
    <text evidence="12">The sequence shown here is derived from an EMBL/GenBank/DDBJ whole genome shotgun (WGS) entry which is preliminary data.</text>
</comment>
<organism evidence="12 13">
    <name type="scientific">Mediterraneibacter gnavus</name>
    <name type="common">Ruminococcus gnavus</name>
    <dbReference type="NCBI Taxonomy" id="33038"/>
    <lineage>
        <taxon>Bacteria</taxon>
        <taxon>Bacillati</taxon>
        <taxon>Bacillota</taxon>
        <taxon>Clostridia</taxon>
        <taxon>Lachnospirales</taxon>
        <taxon>Lachnospiraceae</taxon>
        <taxon>Mediterraneibacter</taxon>
    </lineage>
</organism>
<dbReference type="PROSITE" id="PS51918">
    <property type="entry name" value="RADICAL_SAM"/>
    <property type="match status" value="1"/>
</dbReference>
<dbReference type="RefSeq" id="WP_205487613.1">
    <property type="nucleotide sequence ID" value="NZ_JAQMLO010000007.1"/>
</dbReference>
<dbReference type="InterPro" id="IPR013785">
    <property type="entry name" value="Aldolase_TIM"/>
</dbReference>
<evidence type="ECO:0000259" key="11">
    <source>
        <dbReference type="PROSITE" id="PS51918"/>
    </source>
</evidence>
<accession>A0AB35IYN3</accession>
<dbReference type="EMBL" id="JAQMLR010000004">
    <property type="protein sequence ID" value="MDB8738336.1"/>
    <property type="molecule type" value="Genomic_DNA"/>
</dbReference>
<dbReference type="InterPro" id="IPR040072">
    <property type="entry name" value="Methyltransferase_A"/>
</dbReference>
<evidence type="ECO:0000313" key="13">
    <source>
        <dbReference type="Proteomes" id="UP001211731"/>
    </source>
</evidence>
<keyword evidence="4" id="KW-0963">Cytoplasm</keyword>
<dbReference type="SFLD" id="SFLDG01062">
    <property type="entry name" value="methyltransferase_(Class_A)"/>
    <property type="match status" value="1"/>
</dbReference>
<evidence type="ECO:0000256" key="5">
    <source>
        <dbReference type="ARBA" id="ARBA00022603"/>
    </source>
</evidence>
<gene>
    <name evidence="12" type="ORF">PNU63_06030</name>
</gene>
<feature type="domain" description="Radical SAM core" evidence="11">
    <location>
        <begin position="83"/>
        <end position="311"/>
    </location>
</feature>
<dbReference type="GO" id="GO:0008173">
    <property type="term" value="F:RNA methyltransferase activity"/>
    <property type="evidence" value="ECO:0007669"/>
    <property type="project" value="InterPro"/>
</dbReference>
<evidence type="ECO:0000256" key="4">
    <source>
        <dbReference type="ARBA" id="ARBA00022490"/>
    </source>
</evidence>
<dbReference type="InterPro" id="IPR058240">
    <property type="entry name" value="rSAM_sf"/>
</dbReference>
<dbReference type="PIRSF" id="PIRSF006004">
    <property type="entry name" value="CHP00048"/>
    <property type="match status" value="1"/>
</dbReference>
<dbReference type="AlphaFoldDB" id="A0AB35IYN3"/>
<dbReference type="Proteomes" id="UP001211731">
    <property type="component" value="Unassembled WGS sequence"/>
</dbReference>
<dbReference type="Pfam" id="PF04055">
    <property type="entry name" value="Radical_SAM"/>
    <property type="match status" value="1"/>
</dbReference>
<keyword evidence="7" id="KW-0949">S-adenosyl-L-methionine</keyword>
<evidence type="ECO:0000256" key="1">
    <source>
        <dbReference type="ARBA" id="ARBA00001966"/>
    </source>
</evidence>
<evidence type="ECO:0000256" key="6">
    <source>
        <dbReference type="ARBA" id="ARBA00022679"/>
    </source>
</evidence>
<dbReference type="GO" id="GO:0005737">
    <property type="term" value="C:cytoplasm"/>
    <property type="evidence" value="ECO:0007669"/>
    <property type="project" value="UniProtKB-SubCell"/>
</dbReference>
<dbReference type="Gene3D" id="3.20.20.70">
    <property type="entry name" value="Aldolase class I"/>
    <property type="match status" value="1"/>
</dbReference>
<dbReference type="GO" id="GO:0051539">
    <property type="term" value="F:4 iron, 4 sulfur cluster binding"/>
    <property type="evidence" value="ECO:0007669"/>
    <property type="project" value="UniProtKB-KW"/>
</dbReference>
<evidence type="ECO:0000256" key="3">
    <source>
        <dbReference type="ARBA" id="ARBA00022485"/>
    </source>
</evidence>
<dbReference type="GO" id="GO:0030488">
    <property type="term" value="P:tRNA methylation"/>
    <property type="evidence" value="ECO:0007669"/>
    <property type="project" value="TreeGrafter"/>
</dbReference>